<gene>
    <name evidence="8" type="ORF">C0169_03825</name>
</gene>
<dbReference type="InterPro" id="IPR051920">
    <property type="entry name" value="MPT_Adenylyltrnsfr/MoaC-Rel"/>
</dbReference>
<feature type="domain" description="MoaB/Mog" evidence="7">
    <location>
        <begin position="5"/>
        <end position="149"/>
    </location>
</feature>
<evidence type="ECO:0000256" key="5">
    <source>
        <dbReference type="ARBA" id="ARBA00051131"/>
    </source>
</evidence>
<evidence type="ECO:0000256" key="2">
    <source>
        <dbReference type="ARBA" id="ARBA00012509"/>
    </source>
</evidence>
<dbReference type="PANTHER" id="PTHR43764:SF1">
    <property type="entry name" value="MOLYBDOPTERIN MOLYBDOTRANSFERASE"/>
    <property type="match status" value="1"/>
</dbReference>
<dbReference type="SMART" id="SM00852">
    <property type="entry name" value="MoCF_biosynth"/>
    <property type="match status" value="1"/>
</dbReference>
<comment type="pathway">
    <text evidence="1">Cofactor biosynthesis; molybdopterin biosynthesis.</text>
</comment>
<comment type="catalytic activity">
    <reaction evidence="5">
        <text>molybdopterin + ATP + H(+) = adenylyl-molybdopterin + diphosphate</text>
        <dbReference type="Rhea" id="RHEA:31331"/>
        <dbReference type="ChEBI" id="CHEBI:15378"/>
        <dbReference type="ChEBI" id="CHEBI:30616"/>
        <dbReference type="ChEBI" id="CHEBI:33019"/>
        <dbReference type="ChEBI" id="CHEBI:58698"/>
        <dbReference type="ChEBI" id="CHEBI:62727"/>
        <dbReference type="EC" id="2.7.7.75"/>
    </reaction>
</comment>
<evidence type="ECO:0000256" key="1">
    <source>
        <dbReference type="ARBA" id="ARBA00005046"/>
    </source>
</evidence>
<dbReference type="PANTHER" id="PTHR43764">
    <property type="entry name" value="MOLYBDENUM COFACTOR BIOSYNTHESIS"/>
    <property type="match status" value="1"/>
</dbReference>
<dbReference type="PROSITE" id="PS01078">
    <property type="entry name" value="MOCF_BIOSYNTHESIS_1"/>
    <property type="match status" value="1"/>
</dbReference>
<organism evidence="8 9">
    <name type="scientific">Thermodesulfobacterium geofontis</name>
    <dbReference type="NCBI Taxonomy" id="1295609"/>
    <lineage>
        <taxon>Bacteria</taxon>
        <taxon>Pseudomonadati</taxon>
        <taxon>Thermodesulfobacteriota</taxon>
        <taxon>Thermodesulfobacteria</taxon>
        <taxon>Thermodesulfobacteriales</taxon>
        <taxon>Thermodesulfobacteriaceae</taxon>
        <taxon>Thermodesulfobacterium</taxon>
    </lineage>
</organism>
<dbReference type="InterPro" id="IPR001453">
    <property type="entry name" value="MoaB/Mog_dom"/>
</dbReference>
<dbReference type="InterPro" id="IPR008284">
    <property type="entry name" value="MoCF_biosynth_CS"/>
</dbReference>
<comment type="function">
    <text evidence="6">Catalyzes the adenylation of molybdopterin as part of the biosynthesis of the molybdenum-cofactor.</text>
</comment>
<dbReference type="CDD" id="cd00886">
    <property type="entry name" value="MogA_MoaB"/>
    <property type="match status" value="1"/>
</dbReference>
<dbReference type="AlphaFoldDB" id="A0A2N7QER1"/>
<dbReference type="Pfam" id="PF00994">
    <property type="entry name" value="MoCF_biosynth"/>
    <property type="match status" value="1"/>
</dbReference>
<dbReference type="GO" id="GO:0061598">
    <property type="term" value="F:molybdopterin adenylyltransferase activity"/>
    <property type="evidence" value="ECO:0007669"/>
    <property type="project" value="UniProtKB-EC"/>
</dbReference>
<evidence type="ECO:0000313" key="9">
    <source>
        <dbReference type="Proteomes" id="UP000235619"/>
    </source>
</evidence>
<dbReference type="InterPro" id="IPR036425">
    <property type="entry name" value="MoaB/Mog-like_dom_sf"/>
</dbReference>
<keyword evidence="4" id="KW-0501">Molybdenum cofactor biosynthesis</keyword>
<sequence>MIKVGILTLSDKGSKGEREDLSGNTLIELSEIENWKVVKYEIIPDEKDQIVNILKTWVDKDGLDLIITTGGTGVYPRDVTPEATKEVIEKEIPGIPEYIRYISYPITPMAALTRGLAGVRKNTLIINLPGSPKAIKEIFPKLIPIIKHAVEKIKGDPSECARD</sequence>
<dbReference type="SUPFAM" id="SSF53218">
    <property type="entry name" value="Molybdenum cofactor biosynthesis proteins"/>
    <property type="match status" value="1"/>
</dbReference>
<evidence type="ECO:0000313" key="8">
    <source>
        <dbReference type="EMBL" id="PMP97168.1"/>
    </source>
</evidence>
<dbReference type="GO" id="GO:0006777">
    <property type="term" value="P:Mo-molybdopterin cofactor biosynthetic process"/>
    <property type="evidence" value="ECO:0007669"/>
    <property type="project" value="UniProtKB-KW"/>
</dbReference>
<dbReference type="UniPathway" id="UPA00344"/>
<protein>
    <recommendedName>
        <fullName evidence="3">Molybdopterin adenylyltransferase</fullName>
        <ecNumber evidence="2">2.7.7.75</ecNumber>
    </recommendedName>
</protein>
<dbReference type="EC" id="2.7.7.75" evidence="2"/>
<evidence type="ECO:0000256" key="6">
    <source>
        <dbReference type="ARBA" id="ARBA00058212"/>
    </source>
</evidence>
<dbReference type="Gene3D" id="3.40.980.10">
    <property type="entry name" value="MoaB/Mog-like domain"/>
    <property type="match status" value="1"/>
</dbReference>
<evidence type="ECO:0000259" key="7">
    <source>
        <dbReference type="SMART" id="SM00852"/>
    </source>
</evidence>
<evidence type="ECO:0000256" key="4">
    <source>
        <dbReference type="ARBA" id="ARBA00023150"/>
    </source>
</evidence>
<dbReference type="Proteomes" id="UP000235619">
    <property type="component" value="Unassembled WGS sequence"/>
</dbReference>
<accession>A0A2N7QER1</accession>
<proteinExistence type="predicted"/>
<dbReference type="EMBL" id="PNJD01000231">
    <property type="protein sequence ID" value="PMP97168.1"/>
    <property type="molecule type" value="Genomic_DNA"/>
</dbReference>
<reference evidence="8 9" key="1">
    <citation type="submission" date="2018-01" db="EMBL/GenBank/DDBJ databases">
        <title>Metagenomic assembled genomes from two thermal pools in the Uzon Caldera, Kamchatka, Russia.</title>
        <authorList>
            <person name="Wilkins L."/>
            <person name="Ettinger C."/>
        </authorList>
    </citation>
    <scope>NUCLEOTIDE SEQUENCE [LARGE SCALE GENOMIC DNA]</scope>
    <source>
        <strain evidence="8">ARK-04</strain>
    </source>
</reference>
<evidence type="ECO:0000256" key="3">
    <source>
        <dbReference type="ARBA" id="ARBA00013491"/>
    </source>
</evidence>
<name>A0A2N7QER1_9BACT</name>
<dbReference type="NCBIfam" id="TIGR00177">
    <property type="entry name" value="molyb_syn"/>
    <property type="match status" value="1"/>
</dbReference>
<comment type="caution">
    <text evidence="8">The sequence shown here is derived from an EMBL/GenBank/DDBJ whole genome shotgun (WGS) entry which is preliminary data.</text>
</comment>